<keyword evidence="1" id="KW-0539">Nucleus</keyword>
<reference evidence="4" key="1">
    <citation type="journal article" date="2014" name="Science">
        <title>Ancient hybridizations among the ancestral genomes of bread wheat.</title>
        <authorList>
            <consortium name="International Wheat Genome Sequencing Consortium,"/>
            <person name="Marcussen T."/>
            <person name="Sandve S.R."/>
            <person name="Heier L."/>
            <person name="Spannagl M."/>
            <person name="Pfeifer M."/>
            <person name="Jakobsen K.S."/>
            <person name="Wulff B.B."/>
            <person name="Steuernagel B."/>
            <person name="Mayer K.F."/>
            <person name="Olsen O.A."/>
        </authorList>
    </citation>
    <scope>NUCLEOTIDE SEQUENCE [LARGE SCALE GENOMIC DNA]</scope>
    <source>
        <strain evidence="4">cv. AL8/78</strain>
    </source>
</reference>
<evidence type="ECO:0000256" key="1">
    <source>
        <dbReference type="RuleBase" id="RU367018"/>
    </source>
</evidence>
<comment type="subcellular location">
    <subcellularLocation>
        <location evidence="1">Nucleus</location>
    </subcellularLocation>
</comment>
<protein>
    <recommendedName>
        <fullName evidence="1">Protein FAR1-RELATED SEQUENCE</fullName>
    </recommendedName>
</protein>
<dbReference type="Pfam" id="PF10551">
    <property type="entry name" value="MULE"/>
    <property type="match status" value="1"/>
</dbReference>
<evidence type="ECO:0000313" key="4">
    <source>
        <dbReference type="Proteomes" id="UP000015105"/>
    </source>
</evidence>
<dbReference type="OMA" id="KSHEYMT"/>
<reference evidence="3" key="5">
    <citation type="journal article" date="2021" name="G3 (Bethesda)">
        <title>Aegilops tauschii genome assembly Aet v5.0 features greater sequence contiguity and improved annotation.</title>
        <authorList>
            <person name="Wang L."/>
            <person name="Zhu T."/>
            <person name="Rodriguez J.C."/>
            <person name="Deal K.R."/>
            <person name="Dubcovsky J."/>
            <person name="McGuire P.E."/>
            <person name="Lux T."/>
            <person name="Spannagl M."/>
            <person name="Mayer K.F.X."/>
            <person name="Baldrich P."/>
            <person name="Meyers B.C."/>
            <person name="Huo N."/>
            <person name="Gu Y.Q."/>
            <person name="Zhou H."/>
            <person name="Devos K.M."/>
            <person name="Bennetzen J.L."/>
            <person name="Unver T."/>
            <person name="Budak H."/>
            <person name="Gulick P.J."/>
            <person name="Galiba G."/>
            <person name="Kalapos B."/>
            <person name="Nelson D.R."/>
            <person name="Li P."/>
            <person name="You F.M."/>
            <person name="Luo M.C."/>
            <person name="Dvorak J."/>
        </authorList>
    </citation>
    <scope>NUCLEOTIDE SEQUENCE [LARGE SCALE GENOMIC DNA]</scope>
    <source>
        <strain evidence="3">cv. AL8/78</strain>
    </source>
</reference>
<accession>A0A453Q4I7</accession>
<dbReference type="EnsemblPlants" id="AET6Gv20969900.5">
    <property type="protein sequence ID" value="AET6Gv20969900.5"/>
    <property type="gene ID" value="AET6Gv20969900"/>
</dbReference>
<keyword evidence="1" id="KW-0863">Zinc-finger</keyword>
<dbReference type="STRING" id="200361.A0A453Q4I7"/>
<dbReference type="GO" id="GO:0006355">
    <property type="term" value="P:regulation of DNA-templated transcription"/>
    <property type="evidence" value="ECO:0007669"/>
    <property type="project" value="UniProtKB-UniRule"/>
</dbReference>
<dbReference type="Gramene" id="AET6Gv20969900.7">
    <property type="protein sequence ID" value="AET6Gv20969900.7"/>
    <property type="gene ID" value="AET6Gv20969900"/>
</dbReference>
<proteinExistence type="inferred from homology"/>
<dbReference type="Gramene" id="AET6Gv20969900.5">
    <property type="protein sequence ID" value="AET6Gv20969900.5"/>
    <property type="gene ID" value="AET6Gv20969900"/>
</dbReference>
<keyword evidence="4" id="KW-1185">Reference proteome</keyword>
<dbReference type="Gramene" id="AET6Gv20969900.6">
    <property type="protein sequence ID" value="AET6Gv20969900.6"/>
    <property type="gene ID" value="AET6Gv20969900"/>
</dbReference>
<reference evidence="3" key="3">
    <citation type="journal article" date="2017" name="Nature">
        <title>Genome sequence of the progenitor of the wheat D genome Aegilops tauschii.</title>
        <authorList>
            <person name="Luo M.C."/>
            <person name="Gu Y.Q."/>
            <person name="Puiu D."/>
            <person name="Wang H."/>
            <person name="Twardziok S.O."/>
            <person name="Deal K.R."/>
            <person name="Huo N."/>
            <person name="Zhu T."/>
            <person name="Wang L."/>
            <person name="Wang Y."/>
            <person name="McGuire P.E."/>
            <person name="Liu S."/>
            <person name="Long H."/>
            <person name="Ramasamy R.K."/>
            <person name="Rodriguez J.C."/>
            <person name="Van S.L."/>
            <person name="Yuan L."/>
            <person name="Wang Z."/>
            <person name="Xia Z."/>
            <person name="Xiao L."/>
            <person name="Anderson O.D."/>
            <person name="Ouyang S."/>
            <person name="Liang Y."/>
            <person name="Zimin A.V."/>
            <person name="Pertea G."/>
            <person name="Qi P."/>
            <person name="Bennetzen J.L."/>
            <person name="Dai X."/>
            <person name="Dawson M.W."/>
            <person name="Muller H.G."/>
            <person name="Kugler K."/>
            <person name="Rivarola-Duarte L."/>
            <person name="Spannagl M."/>
            <person name="Mayer K.F.X."/>
            <person name="Lu F.H."/>
            <person name="Bevan M.W."/>
            <person name="Leroy P."/>
            <person name="Li P."/>
            <person name="You F.M."/>
            <person name="Sun Q."/>
            <person name="Liu Z."/>
            <person name="Lyons E."/>
            <person name="Wicker T."/>
            <person name="Salzberg S.L."/>
            <person name="Devos K.M."/>
            <person name="Dvorak J."/>
        </authorList>
    </citation>
    <scope>NUCLEOTIDE SEQUENCE [LARGE SCALE GENOMIC DNA]</scope>
    <source>
        <strain evidence="3">cv. AL8/78</strain>
    </source>
</reference>
<dbReference type="InterPro" id="IPR018289">
    <property type="entry name" value="MULE_transposase_dom"/>
</dbReference>
<reference evidence="3" key="4">
    <citation type="submission" date="2019-03" db="UniProtKB">
        <authorList>
            <consortium name="EnsemblPlants"/>
        </authorList>
    </citation>
    <scope>IDENTIFICATION</scope>
</reference>
<dbReference type="PANTHER" id="PTHR31669">
    <property type="entry name" value="PROTEIN FAR1-RELATED SEQUENCE 10-RELATED"/>
    <property type="match status" value="1"/>
</dbReference>
<sequence>MENVLFTKRALRNLCGKIGRDQAEDDVRKTMEVFQELGAKDQQFTYRVQAAKDGRIGTLMWATGNSRLQYTFFGDVVTFDTTYRTNLYDMPFGLFVGVNNHFQSIILAGVLVRDEKVETFEWVFAEFVGMMGGNAPKTILTDQNRAMEVAVMNVMPNTVHRWCKWHVLKKAKESLGRLYFIKSDFQAEFHKVVNHMLTIDEFEEAWKYLIDKYNLKSHEYMTNIYETRHKWAKSYFKGVFCAKMTSTQRSESVNHMLKNYIPPRCPMHLFVRKYMVLQFVREAEENYEEKRTLINRRPALAPERGIQVYTRLPHPAHGTRGKTSSCAADEDDADMVEGELVLGMARLRLYTSTDL</sequence>
<comment type="similarity">
    <text evidence="1">Belongs to the FHY3/FAR1 family.</text>
</comment>
<dbReference type="PANTHER" id="PTHR31669:SF307">
    <property type="entry name" value="PROTEIN FAR1-RELATED SEQUENCE"/>
    <property type="match status" value="1"/>
</dbReference>
<keyword evidence="1" id="KW-0862">Zinc</keyword>
<dbReference type="GeneID" id="109755288"/>
<name>A0A453Q4I7_AEGTS</name>
<keyword evidence="1" id="KW-0479">Metal-binding</keyword>
<reference evidence="4" key="2">
    <citation type="journal article" date="2017" name="Nat. Plants">
        <title>The Aegilops tauschii genome reveals multiple impacts of transposons.</title>
        <authorList>
            <person name="Zhao G."/>
            <person name="Zou C."/>
            <person name="Li K."/>
            <person name="Wang K."/>
            <person name="Li T."/>
            <person name="Gao L."/>
            <person name="Zhang X."/>
            <person name="Wang H."/>
            <person name="Yang Z."/>
            <person name="Liu X."/>
            <person name="Jiang W."/>
            <person name="Mao L."/>
            <person name="Kong X."/>
            <person name="Jiao Y."/>
            <person name="Jia J."/>
        </authorList>
    </citation>
    <scope>NUCLEOTIDE SEQUENCE [LARGE SCALE GENOMIC DNA]</scope>
    <source>
        <strain evidence="4">cv. AL8/78</strain>
    </source>
</reference>
<dbReference type="EnsemblPlants" id="AET6Gv20969900.7">
    <property type="protein sequence ID" value="AET6Gv20969900.7"/>
    <property type="gene ID" value="AET6Gv20969900"/>
</dbReference>
<dbReference type="GO" id="GO:0008270">
    <property type="term" value="F:zinc ion binding"/>
    <property type="evidence" value="ECO:0007669"/>
    <property type="project" value="UniProtKB-UniRule"/>
</dbReference>
<organism evidence="3 4">
    <name type="scientific">Aegilops tauschii subsp. strangulata</name>
    <name type="common">Goatgrass</name>
    <dbReference type="NCBI Taxonomy" id="200361"/>
    <lineage>
        <taxon>Eukaryota</taxon>
        <taxon>Viridiplantae</taxon>
        <taxon>Streptophyta</taxon>
        <taxon>Embryophyta</taxon>
        <taxon>Tracheophyta</taxon>
        <taxon>Spermatophyta</taxon>
        <taxon>Magnoliopsida</taxon>
        <taxon>Liliopsida</taxon>
        <taxon>Poales</taxon>
        <taxon>Poaceae</taxon>
        <taxon>BOP clade</taxon>
        <taxon>Pooideae</taxon>
        <taxon>Triticodae</taxon>
        <taxon>Triticeae</taxon>
        <taxon>Triticinae</taxon>
        <taxon>Aegilops</taxon>
    </lineage>
</organism>
<dbReference type="Proteomes" id="UP000015105">
    <property type="component" value="Chromosome 6D"/>
</dbReference>
<dbReference type="AlphaFoldDB" id="A0A453Q4I7"/>
<dbReference type="RefSeq" id="XP_020169786.1">
    <property type="nucleotide sequence ID" value="XM_020314197.4"/>
</dbReference>
<feature type="domain" description="MULE transposase" evidence="2">
    <location>
        <begin position="76"/>
        <end position="170"/>
    </location>
</feature>
<dbReference type="OrthoDB" id="682414at2759"/>
<dbReference type="GO" id="GO:0005634">
    <property type="term" value="C:nucleus"/>
    <property type="evidence" value="ECO:0007669"/>
    <property type="project" value="UniProtKB-SubCell"/>
</dbReference>
<dbReference type="KEGG" id="ats:109755288"/>
<evidence type="ECO:0000313" key="3">
    <source>
        <dbReference type="EnsemblPlants" id="AET6Gv20969900.7"/>
    </source>
</evidence>
<dbReference type="InterPro" id="IPR031052">
    <property type="entry name" value="FHY3/FAR1"/>
</dbReference>
<comment type="function">
    <text evidence="1">Putative transcription activator involved in regulating light control of development.</text>
</comment>
<evidence type="ECO:0000259" key="2">
    <source>
        <dbReference type="Pfam" id="PF10551"/>
    </source>
</evidence>
<dbReference type="EnsemblPlants" id="AET6Gv20969900.6">
    <property type="protein sequence ID" value="AET6Gv20969900.6"/>
    <property type="gene ID" value="AET6Gv20969900"/>
</dbReference>